<organism evidence="3 4">
    <name type="scientific">Euroglyphus maynei</name>
    <name type="common">Mayne's house dust mite</name>
    <dbReference type="NCBI Taxonomy" id="6958"/>
    <lineage>
        <taxon>Eukaryota</taxon>
        <taxon>Metazoa</taxon>
        <taxon>Ecdysozoa</taxon>
        <taxon>Arthropoda</taxon>
        <taxon>Chelicerata</taxon>
        <taxon>Arachnida</taxon>
        <taxon>Acari</taxon>
        <taxon>Acariformes</taxon>
        <taxon>Sarcoptiformes</taxon>
        <taxon>Astigmata</taxon>
        <taxon>Psoroptidia</taxon>
        <taxon>Analgoidea</taxon>
        <taxon>Pyroglyphidae</taxon>
        <taxon>Pyroglyphinae</taxon>
        <taxon>Euroglyphus</taxon>
    </lineage>
</organism>
<feature type="domain" description="Rho-GAP" evidence="2">
    <location>
        <begin position="1"/>
        <end position="77"/>
    </location>
</feature>
<proteinExistence type="predicted"/>
<dbReference type="PANTHER" id="PTHR23176">
    <property type="entry name" value="RHO/RAC/CDC GTPASE-ACTIVATING PROTEIN"/>
    <property type="match status" value="1"/>
</dbReference>
<protein>
    <recommendedName>
        <fullName evidence="2">Rho-GAP domain-containing protein</fullName>
    </recommendedName>
</protein>
<dbReference type="GO" id="GO:0005737">
    <property type="term" value="C:cytoplasm"/>
    <property type="evidence" value="ECO:0007669"/>
    <property type="project" value="TreeGrafter"/>
</dbReference>
<dbReference type="AlphaFoldDB" id="A0A1Y3B662"/>
<dbReference type="EMBL" id="MUJZ01045380">
    <property type="protein sequence ID" value="OTF74765.1"/>
    <property type="molecule type" value="Genomic_DNA"/>
</dbReference>
<dbReference type="SUPFAM" id="SSF48350">
    <property type="entry name" value="GTPase activation domain, GAP"/>
    <property type="match status" value="1"/>
</dbReference>
<sequence length="77" mass="8798">RSYRLDNDISQDGLALGGISKLIEKIHLALNKLTPNHRTTLKHMIKHLTRIVEHQEQNNMSPAALGIIFAPTFFRPR</sequence>
<dbReference type="OrthoDB" id="79452at2759"/>
<reference evidence="3 4" key="1">
    <citation type="submission" date="2017-03" db="EMBL/GenBank/DDBJ databases">
        <title>Genome Survey of Euroglyphus maynei.</title>
        <authorList>
            <person name="Arlian L.G."/>
            <person name="Morgan M.S."/>
            <person name="Rider S.D."/>
        </authorList>
    </citation>
    <scope>NUCLEOTIDE SEQUENCE [LARGE SCALE GENOMIC DNA]</scope>
    <source>
        <strain evidence="3">Arlian Lab</strain>
        <tissue evidence="3">Whole body</tissue>
    </source>
</reference>
<comment type="caution">
    <text evidence="3">The sequence shown here is derived from an EMBL/GenBank/DDBJ whole genome shotgun (WGS) entry which is preliminary data.</text>
</comment>
<accession>A0A1Y3B662</accession>
<evidence type="ECO:0000313" key="3">
    <source>
        <dbReference type="EMBL" id="OTF74765.1"/>
    </source>
</evidence>
<dbReference type="Proteomes" id="UP000194236">
    <property type="component" value="Unassembled WGS sequence"/>
</dbReference>
<dbReference type="InterPro" id="IPR050729">
    <property type="entry name" value="Rho-GAP"/>
</dbReference>
<evidence type="ECO:0000259" key="2">
    <source>
        <dbReference type="PROSITE" id="PS50238"/>
    </source>
</evidence>
<evidence type="ECO:0000313" key="4">
    <source>
        <dbReference type="Proteomes" id="UP000194236"/>
    </source>
</evidence>
<feature type="non-terminal residue" evidence="3">
    <location>
        <position position="1"/>
    </location>
</feature>
<dbReference type="PROSITE" id="PS50238">
    <property type="entry name" value="RHOGAP"/>
    <property type="match status" value="1"/>
</dbReference>
<dbReference type="PANTHER" id="PTHR23176:SF129">
    <property type="entry name" value="RHO GTPASE ACTIVATING PROTEIN AT 16F, ISOFORM E-RELATED"/>
    <property type="match status" value="1"/>
</dbReference>
<gene>
    <name evidence="3" type="ORF">BLA29_003544</name>
</gene>
<dbReference type="Gene3D" id="1.10.555.10">
    <property type="entry name" value="Rho GTPase activation protein"/>
    <property type="match status" value="1"/>
</dbReference>
<dbReference type="CDD" id="cd00159">
    <property type="entry name" value="RhoGAP"/>
    <property type="match status" value="1"/>
</dbReference>
<dbReference type="GO" id="GO:0005096">
    <property type="term" value="F:GTPase activator activity"/>
    <property type="evidence" value="ECO:0007669"/>
    <property type="project" value="UniProtKB-KW"/>
</dbReference>
<name>A0A1Y3B662_EURMA</name>
<dbReference type="Pfam" id="PF00620">
    <property type="entry name" value="RhoGAP"/>
    <property type="match status" value="1"/>
</dbReference>
<keyword evidence="1" id="KW-0343">GTPase activation</keyword>
<dbReference type="InterPro" id="IPR000198">
    <property type="entry name" value="RhoGAP_dom"/>
</dbReference>
<evidence type="ECO:0000256" key="1">
    <source>
        <dbReference type="ARBA" id="ARBA00022468"/>
    </source>
</evidence>
<dbReference type="InterPro" id="IPR008936">
    <property type="entry name" value="Rho_GTPase_activation_prot"/>
</dbReference>
<keyword evidence="4" id="KW-1185">Reference proteome</keyword>
<dbReference type="GO" id="GO:0007165">
    <property type="term" value="P:signal transduction"/>
    <property type="evidence" value="ECO:0007669"/>
    <property type="project" value="InterPro"/>
</dbReference>